<keyword evidence="6" id="KW-0378">Hydrolase</keyword>
<dbReference type="PANTHER" id="PTHR38050">
    <property type="match status" value="1"/>
</dbReference>
<keyword evidence="5 10" id="KW-0732">Signal</keyword>
<dbReference type="Proteomes" id="UP000236546">
    <property type="component" value="Unassembled WGS sequence"/>
</dbReference>
<dbReference type="Gene3D" id="3.40.50.1820">
    <property type="entry name" value="alpha/beta hydrolase"/>
    <property type="match status" value="1"/>
</dbReference>
<evidence type="ECO:0000256" key="9">
    <source>
        <dbReference type="ARBA" id="ARBA00034075"/>
    </source>
</evidence>
<dbReference type="EC" id="3.1.1.73" evidence="2"/>
<keyword evidence="7" id="KW-0119">Carbohydrate metabolism</keyword>
<evidence type="ECO:0000313" key="11">
    <source>
        <dbReference type="EMBL" id="PNP46131.1"/>
    </source>
</evidence>
<dbReference type="InterPro" id="IPR029058">
    <property type="entry name" value="AB_hydrolase_fold"/>
</dbReference>
<feature type="signal peptide" evidence="10">
    <location>
        <begin position="1"/>
        <end position="18"/>
    </location>
</feature>
<evidence type="ECO:0000256" key="8">
    <source>
        <dbReference type="ARBA" id="ARBA00023326"/>
    </source>
</evidence>
<dbReference type="SUPFAM" id="SSF53474">
    <property type="entry name" value="alpha/beta-Hydrolases"/>
    <property type="match status" value="1"/>
</dbReference>
<evidence type="ECO:0000256" key="6">
    <source>
        <dbReference type="ARBA" id="ARBA00022801"/>
    </source>
</evidence>
<keyword evidence="8" id="KW-0624">Polysaccharide degradation</keyword>
<dbReference type="GO" id="GO:0030600">
    <property type="term" value="F:feruloyl esterase activity"/>
    <property type="evidence" value="ECO:0007669"/>
    <property type="project" value="UniProtKB-EC"/>
</dbReference>
<feature type="chain" id="PRO_5014433711" description="feruloyl esterase" evidence="10">
    <location>
        <begin position="19"/>
        <end position="317"/>
    </location>
</feature>
<comment type="catalytic activity">
    <reaction evidence="9">
        <text>feruloyl-polysaccharide + H2O = ferulate + polysaccharide.</text>
        <dbReference type="EC" id="3.1.1.73"/>
    </reaction>
</comment>
<dbReference type="OrthoDB" id="424610at2759"/>
<comment type="subcellular location">
    <subcellularLocation>
        <location evidence="1">Secreted</location>
    </subcellularLocation>
</comment>
<gene>
    <name evidence="11" type="ORF">TGAMA5MH_02166</name>
</gene>
<organism evidence="11 12">
    <name type="scientific">Trichoderma gamsii</name>
    <dbReference type="NCBI Taxonomy" id="398673"/>
    <lineage>
        <taxon>Eukaryota</taxon>
        <taxon>Fungi</taxon>
        <taxon>Dikarya</taxon>
        <taxon>Ascomycota</taxon>
        <taxon>Pezizomycotina</taxon>
        <taxon>Sordariomycetes</taxon>
        <taxon>Hypocreomycetidae</taxon>
        <taxon>Hypocreales</taxon>
        <taxon>Hypocreaceae</taxon>
        <taxon>Trichoderma</taxon>
    </lineage>
</organism>
<comment type="caution">
    <text evidence="11">The sequence shown here is derived from an EMBL/GenBank/DDBJ whole genome shotgun (WGS) entry which is preliminary data.</text>
</comment>
<sequence>MKVTSISLLALFATYASASSQYTGGDTSGCGKSHWFNGIPQIRTLTSSGVDRSYGIHLPSNYSENNQYPTILGFHGSSSIGFFFEADTGLDDSEYTGDKIMVYPNGLGGAWAGANYSAASVEEDLQYVWDVLVDLRKNWCIDSARIYATGLSIGGGFVDTIACNATVGGEFAAFAPASGSFYTNNDDNHENCEPARVPLPILEFHGGADTDVRYDGGEGEGGIEPAIPDWLSWWVQRNECDEQYEQEDLFNDDVHHLSWTCNGQPGVVQHYKTDDQKHDWASTGINFSQLAAGDLPTHISASALIQSFFMRFTRPEA</sequence>
<evidence type="ECO:0000256" key="10">
    <source>
        <dbReference type="SAM" id="SignalP"/>
    </source>
</evidence>
<dbReference type="InterPro" id="IPR043595">
    <property type="entry name" value="FaeB/C/D"/>
</dbReference>
<dbReference type="AlphaFoldDB" id="A0A2K0TKU0"/>
<evidence type="ECO:0000313" key="12">
    <source>
        <dbReference type="Proteomes" id="UP000236546"/>
    </source>
</evidence>
<evidence type="ECO:0000256" key="4">
    <source>
        <dbReference type="ARBA" id="ARBA00022651"/>
    </source>
</evidence>
<evidence type="ECO:0000256" key="3">
    <source>
        <dbReference type="ARBA" id="ARBA00022525"/>
    </source>
</evidence>
<reference evidence="11 12" key="1">
    <citation type="submission" date="2017-02" db="EMBL/GenBank/DDBJ databases">
        <title>Genomes of Trichoderma spp. with biocontrol activity.</title>
        <authorList>
            <person name="Gardiner D."/>
            <person name="Kazan K."/>
            <person name="Vos C."/>
            <person name="Harvey P."/>
        </authorList>
    </citation>
    <scope>NUCLEOTIDE SEQUENCE [LARGE SCALE GENOMIC DNA]</scope>
    <source>
        <strain evidence="11 12">A5MH</strain>
    </source>
</reference>
<dbReference type="EMBL" id="MTYH01000016">
    <property type="protein sequence ID" value="PNP46131.1"/>
    <property type="molecule type" value="Genomic_DNA"/>
</dbReference>
<name>A0A2K0TKU0_9HYPO</name>
<dbReference type="GO" id="GO:0045493">
    <property type="term" value="P:xylan catabolic process"/>
    <property type="evidence" value="ECO:0007669"/>
    <property type="project" value="UniProtKB-KW"/>
</dbReference>
<proteinExistence type="predicted"/>
<accession>A0A2K0TKU0</accession>
<evidence type="ECO:0000256" key="1">
    <source>
        <dbReference type="ARBA" id="ARBA00004613"/>
    </source>
</evidence>
<evidence type="ECO:0000256" key="2">
    <source>
        <dbReference type="ARBA" id="ARBA00013091"/>
    </source>
</evidence>
<dbReference type="GO" id="GO:0005576">
    <property type="term" value="C:extracellular region"/>
    <property type="evidence" value="ECO:0007669"/>
    <property type="project" value="UniProtKB-SubCell"/>
</dbReference>
<evidence type="ECO:0000256" key="7">
    <source>
        <dbReference type="ARBA" id="ARBA00023277"/>
    </source>
</evidence>
<keyword evidence="3" id="KW-0964">Secreted</keyword>
<protein>
    <recommendedName>
        <fullName evidence="2">feruloyl esterase</fullName>
        <ecNumber evidence="2">3.1.1.73</ecNumber>
    </recommendedName>
</protein>
<keyword evidence="4" id="KW-0858">Xylan degradation</keyword>
<evidence type="ECO:0000256" key="5">
    <source>
        <dbReference type="ARBA" id="ARBA00022729"/>
    </source>
</evidence>
<dbReference type="PANTHER" id="PTHR38050:SF2">
    <property type="entry name" value="FERULOYL ESTERASE C-RELATED"/>
    <property type="match status" value="1"/>
</dbReference>